<comment type="cofactor">
    <cofactor evidence="1">
        <name>Mg(2+)</name>
        <dbReference type="ChEBI" id="CHEBI:18420"/>
    </cofactor>
</comment>
<dbReference type="GO" id="GO:0016787">
    <property type="term" value="F:hydrolase activity"/>
    <property type="evidence" value="ECO:0007669"/>
    <property type="project" value="UniProtKB-KW"/>
</dbReference>
<dbReference type="SUPFAM" id="SSF55811">
    <property type="entry name" value="Nudix"/>
    <property type="match status" value="1"/>
</dbReference>
<evidence type="ECO:0000259" key="3">
    <source>
        <dbReference type="PROSITE" id="PS51462"/>
    </source>
</evidence>
<name>K9ZYV2_DEIPD</name>
<dbReference type="CDD" id="cd02883">
    <property type="entry name" value="NUDIX_Hydrolase"/>
    <property type="match status" value="1"/>
</dbReference>
<dbReference type="PANTHER" id="PTHR43046">
    <property type="entry name" value="GDP-MANNOSE MANNOSYL HYDROLASE"/>
    <property type="match status" value="1"/>
</dbReference>
<dbReference type="eggNOG" id="COG1051">
    <property type="taxonomic scope" value="Bacteria"/>
</dbReference>
<accession>K9ZYV2</accession>
<reference evidence="5" key="1">
    <citation type="submission" date="2012-03" db="EMBL/GenBank/DDBJ databases">
        <title>Complete sequence of chromosome of Deinococcus peraridilitoris DSM 19664.</title>
        <authorList>
            <person name="Lucas S."/>
            <person name="Copeland A."/>
            <person name="Lapidus A."/>
            <person name="Glavina del Rio T."/>
            <person name="Dalin E."/>
            <person name="Tice H."/>
            <person name="Bruce D."/>
            <person name="Goodwin L."/>
            <person name="Pitluck S."/>
            <person name="Peters L."/>
            <person name="Mikhailova N."/>
            <person name="Lu M."/>
            <person name="Kyrpides N."/>
            <person name="Mavromatis K."/>
            <person name="Ivanova N."/>
            <person name="Brettin T."/>
            <person name="Detter J.C."/>
            <person name="Han C."/>
            <person name="Larimer F."/>
            <person name="Land M."/>
            <person name="Hauser L."/>
            <person name="Markowitz V."/>
            <person name="Cheng J.-F."/>
            <person name="Hugenholtz P."/>
            <person name="Woyke T."/>
            <person name="Wu D."/>
            <person name="Pukall R."/>
            <person name="Steenblock K."/>
            <person name="Brambilla E."/>
            <person name="Klenk H.-P."/>
            <person name="Eisen J.A."/>
        </authorList>
    </citation>
    <scope>NUCLEOTIDE SEQUENCE [LARGE SCALE GENOMIC DNA]</scope>
    <source>
        <strain evidence="5">DSM 19664 / LMG 22246 / CIP 109416 / KR-200</strain>
    </source>
</reference>
<dbReference type="KEGG" id="dpd:Deipe_0809"/>
<keyword evidence="5" id="KW-1185">Reference proteome</keyword>
<keyword evidence="2" id="KW-0378">Hydrolase</keyword>
<dbReference type="HOGENOM" id="CLU_116637_0_0_0"/>
<dbReference type="PROSITE" id="PS51462">
    <property type="entry name" value="NUDIX"/>
    <property type="match status" value="1"/>
</dbReference>
<dbReference type="InterPro" id="IPR015797">
    <property type="entry name" value="NUDIX_hydrolase-like_dom_sf"/>
</dbReference>
<evidence type="ECO:0000256" key="1">
    <source>
        <dbReference type="ARBA" id="ARBA00001946"/>
    </source>
</evidence>
<dbReference type="Proteomes" id="UP000010467">
    <property type="component" value="Chromosome"/>
</dbReference>
<feature type="domain" description="Nudix hydrolase" evidence="3">
    <location>
        <begin position="54"/>
        <end position="183"/>
    </location>
</feature>
<dbReference type="PATRIC" id="fig|937777.3.peg.816"/>
<gene>
    <name evidence="4" type="ordered locus">Deipe_0809</name>
</gene>
<dbReference type="Pfam" id="PF00293">
    <property type="entry name" value="NUDIX"/>
    <property type="match status" value="1"/>
</dbReference>
<organism evidence="4 5">
    <name type="scientific">Deinococcus peraridilitoris (strain DSM 19664 / LMG 22246 / CIP 109416 / KR-200)</name>
    <dbReference type="NCBI Taxonomy" id="937777"/>
    <lineage>
        <taxon>Bacteria</taxon>
        <taxon>Thermotogati</taxon>
        <taxon>Deinococcota</taxon>
        <taxon>Deinococci</taxon>
        <taxon>Deinococcales</taxon>
        <taxon>Deinococcaceae</taxon>
        <taxon>Deinococcus</taxon>
    </lineage>
</organism>
<protein>
    <submittedName>
        <fullName evidence="4">ADP-ribose pyrophosphatase</fullName>
    </submittedName>
</protein>
<sequence>MTSRILWGYKEKPSSSGGFLNWMRSADDATPTFKSARKERHYTKRSMNLSRVVPIKRAAHVYLVQDGKLLLVTERMDDGSIFWGLPGGKADGGESLADAAVRQVKLETGLDVNDLEFVSLLEGEMLSGSKHHHYANFARFTARCSGEIAPTDPEVLGAHWIEVADVMNLVRYGPPPEVEERHPLIWIPTRDFLEGKARAYYPI</sequence>
<dbReference type="Gene3D" id="3.90.79.10">
    <property type="entry name" value="Nucleoside Triphosphate Pyrophosphohydrolase"/>
    <property type="match status" value="1"/>
</dbReference>
<dbReference type="STRING" id="937777.Deipe_0809"/>
<evidence type="ECO:0000256" key="2">
    <source>
        <dbReference type="ARBA" id="ARBA00022801"/>
    </source>
</evidence>
<evidence type="ECO:0000313" key="4">
    <source>
        <dbReference type="EMBL" id="AFZ66384.1"/>
    </source>
</evidence>
<proteinExistence type="predicted"/>
<dbReference type="PANTHER" id="PTHR43046:SF16">
    <property type="entry name" value="ADP-RIBOSE PYROPHOSPHATASE YJHB-RELATED"/>
    <property type="match status" value="1"/>
</dbReference>
<dbReference type="InterPro" id="IPR000086">
    <property type="entry name" value="NUDIX_hydrolase_dom"/>
</dbReference>
<dbReference type="EMBL" id="CP003382">
    <property type="protein sequence ID" value="AFZ66384.1"/>
    <property type="molecule type" value="Genomic_DNA"/>
</dbReference>
<dbReference type="AlphaFoldDB" id="K9ZYV2"/>
<evidence type="ECO:0000313" key="5">
    <source>
        <dbReference type="Proteomes" id="UP000010467"/>
    </source>
</evidence>